<dbReference type="EMBL" id="JABBNT010000001">
    <property type="protein sequence ID" value="NMM42875.1"/>
    <property type="molecule type" value="Genomic_DNA"/>
</dbReference>
<dbReference type="Gene3D" id="3.30.300.130">
    <property type="entry name" value="Fe-S cluster assembly (FSCA)"/>
    <property type="match status" value="1"/>
</dbReference>
<evidence type="ECO:0000313" key="4">
    <source>
        <dbReference type="Proteomes" id="UP000539372"/>
    </source>
</evidence>
<sequence length="177" mass="18988">MPVVSLDQQRKFPTEAAIWRLLEEVPDPEVPVLTILDLGVVRSVAVAENGAIRIGVTPTYSGCPATAAINMAIRDRLLQAGHDTVTIDTILAPAWTTDWISEDGKRKLRDYGIAPPVGTAAGEGAGRGTLFGADPDVPCPHCGSAHTEKVSEFGSTACKAQYRCTDCLEPFEYFKCI</sequence>
<accession>A0A7Y0HCR3</accession>
<dbReference type="RefSeq" id="WP_169623196.1">
    <property type="nucleotide sequence ID" value="NZ_JABBNT010000001.1"/>
</dbReference>
<comment type="caution">
    <text evidence="3">The sequence shown here is derived from an EMBL/GenBank/DDBJ whole genome shotgun (WGS) entry which is preliminary data.</text>
</comment>
<dbReference type="InterPro" id="IPR056572">
    <property type="entry name" value="Zn_ribbon_PaaD"/>
</dbReference>
<dbReference type="NCBIfam" id="TIGR02159">
    <property type="entry name" value="PA_CoA_Oxy4"/>
    <property type="match status" value="1"/>
</dbReference>
<dbReference type="InterPro" id="IPR052339">
    <property type="entry name" value="Fe-S_Maturation_MIP18"/>
</dbReference>
<proteinExistence type="predicted"/>
<dbReference type="PANTHER" id="PTHR42831:SF3">
    <property type="entry name" value="1,2-PHENYLACETYL-COA EPOXIDASE, SUBUNIT D-RELATED"/>
    <property type="match status" value="1"/>
</dbReference>
<keyword evidence="4" id="KW-1185">Reference proteome</keyword>
<gene>
    <name evidence="3" type="primary">paaJ</name>
    <name evidence="3" type="ORF">HH303_00185</name>
</gene>
<organism evidence="3 4">
    <name type="scientific">Pacificispira spongiicola</name>
    <dbReference type="NCBI Taxonomy" id="2729598"/>
    <lineage>
        <taxon>Bacteria</taxon>
        <taxon>Pseudomonadati</taxon>
        <taxon>Pseudomonadota</taxon>
        <taxon>Alphaproteobacteria</taxon>
        <taxon>Rhodospirillales</taxon>
        <taxon>Rhodospirillaceae</taxon>
        <taxon>Pacificispira</taxon>
    </lineage>
</organism>
<evidence type="ECO:0000259" key="1">
    <source>
        <dbReference type="Pfam" id="PF01883"/>
    </source>
</evidence>
<dbReference type="Pfam" id="PF23451">
    <property type="entry name" value="Zn_ribbon_PaaD"/>
    <property type="match status" value="1"/>
</dbReference>
<dbReference type="SUPFAM" id="SSF117916">
    <property type="entry name" value="Fe-S cluster assembly (FSCA) domain-like"/>
    <property type="match status" value="1"/>
</dbReference>
<dbReference type="AlphaFoldDB" id="A0A7Y0HCR3"/>
<protein>
    <submittedName>
        <fullName evidence="3">Phenylacetate-CoA oxygenase subunit PaaJ</fullName>
    </submittedName>
</protein>
<dbReference type="PANTHER" id="PTHR42831">
    <property type="entry name" value="FE-S PROTEIN MATURATION AUXILIARY FACTOR YITW"/>
    <property type="match status" value="1"/>
</dbReference>
<dbReference type="Pfam" id="PF01883">
    <property type="entry name" value="FeS_assembly_P"/>
    <property type="match status" value="1"/>
</dbReference>
<dbReference type="InterPro" id="IPR011883">
    <property type="entry name" value="PaaD-like"/>
</dbReference>
<feature type="domain" description="PaaD zinc beta ribbon" evidence="2">
    <location>
        <begin position="129"/>
        <end position="175"/>
    </location>
</feature>
<evidence type="ECO:0000313" key="3">
    <source>
        <dbReference type="EMBL" id="NMM42875.1"/>
    </source>
</evidence>
<name>A0A7Y0HCR3_9PROT</name>
<dbReference type="InterPro" id="IPR002744">
    <property type="entry name" value="MIP18-like"/>
</dbReference>
<evidence type="ECO:0000259" key="2">
    <source>
        <dbReference type="Pfam" id="PF23451"/>
    </source>
</evidence>
<feature type="domain" description="MIP18 family-like" evidence="1">
    <location>
        <begin position="15"/>
        <end position="79"/>
    </location>
</feature>
<dbReference type="Proteomes" id="UP000539372">
    <property type="component" value="Unassembled WGS sequence"/>
</dbReference>
<dbReference type="InterPro" id="IPR034904">
    <property type="entry name" value="FSCA_dom_sf"/>
</dbReference>
<reference evidence="3 4" key="1">
    <citation type="submission" date="2020-04" db="EMBL/GenBank/DDBJ databases">
        <title>Rhodospirillaceae bacterium KN72 isolated from deep sea.</title>
        <authorList>
            <person name="Zhang D.-C."/>
        </authorList>
    </citation>
    <scope>NUCLEOTIDE SEQUENCE [LARGE SCALE GENOMIC DNA]</scope>
    <source>
        <strain evidence="3 4">KN72</strain>
    </source>
</reference>